<protein>
    <submittedName>
        <fullName evidence="3">Aminodeoxychorismate/anthranilate synthase component II</fullName>
    </submittedName>
</protein>
<dbReference type="PANTHER" id="PTHR43418">
    <property type="entry name" value="MULTIFUNCTIONAL TRYPTOPHAN BIOSYNTHESIS PROTEIN-RELATED"/>
    <property type="match status" value="1"/>
</dbReference>
<dbReference type="NCBIfam" id="TIGR00566">
    <property type="entry name" value="trpG_papA"/>
    <property type="match status" value="1"/>
</dbReference>
<evidence type="ECO:0000313" key="4">
    <source>
        <dbReference type="Proteomes" id="UP000267524"/>
    </source>
</evidence>
<feature type="domain" description="Glutamine amidotransferase" evidence="2">
    <location>
        <begin position="5"/>
        <end position="187"/>
    </location>
</feature>
<dbReference type="PRINTS" id="PR00099">
    <property type="entry name" value="CPSGATASE"/>
</dbReference>
<dbReference type="GO" id="GO:0004049">
    <property type="term" value="F:anthranilate synthase activity"/>
    <property type="evidence" value="ECO:0007669"/>
    <property type="project" value="TreeGrafter"/>
</dbReference>
<dbReference type="PRINTS" id="PR00097">
    <property type="entry name" value="ANTSNTHASEII"/>
</dbReference>
<gene>
    <name evidence="3" type="ORF">D1632_10355</name>
</gene>
<dbReference type="RefSeq" id="WP_122547114.1">
    <property type="nucleotide sequence ID" value="NZ_QWIV01000013.1"/>
</dbReference>
<keyword evidence="4" id="KW-1185">Reference proteome</keyword>
<evidence type="ECO:0000259" key="2">
    <source>
        <dbReference type="Pfam" id="PF00117"/>
    </source>
</evidence>
<dbReference type="InterPro" id="IPR006221">
    <property type="entry name" value="TrpG/PapA_dom"/>
</dbReference>
<dbReference type="Pfam" id="PF00117">
    <property type="entry name" value="GATase"/>
    <property type="match status" value="1"/>
</dbReference>
<evidence type="ECO:0000256" key="1">
    <source>
        <dbReference type="ARBA" id="ARBA00022962"/>
    </source>
</evidence>
<keyword evidence="1" id="KW-0315">Glutamine amidotransferase</keyword>
<dbReference type="InterPro" id="IPR029062">
    <property type="entry name" value="Class_I_gatase-like"/>
</dbReference>
<comment type="caution">
    <text evidence="3">The sequence shown here is derived from an EMBL/GenBank/DDBJ whole genome shotgun (WGS) entry which is preliminary data.</text>
</comment>
<dbReference type="CDD" id="cd01743">
    <property type="entry name" value="GATase1_Anthranilate_Synthase"/>
    <property type="match status" value="1"/>
</dbReference>
<dbReference type="PANTHER" id="PTHR43418:SF4">
    <property type="entry name" value="MULTIFUNCTIONAL TRYPTOPHAN BIOSYNTHESIS PROTEIN"/>
    <property type="match status" value="1"/>
</dbReference>
<dbReference type="Gene3D" id="3.40.50.880">
    <property type="match status" value="1"/>
</dbReference>
<accession>A0A3M7LDB7</accession>
<dbReference type="FunFam" id="3.40.50.880:FF:000003">
    <property type="entry name" value="Anthranilate synthase component II"/>
    <property type="match status" value="1"/>
</dbReference>
<dbReference type="SUPFAM" id="SSF52317">
    <property type="entry name" value="Class I glutamine amidotransferase-like"/>
    <property type="match status" value="1"/>
</dbReference>
<reference evidence="3 4" key="1">
    <citation type="submission" date="2018-08" db="EMBL/GenBank/DDBJ databases">
        <title>Chryseobacterium nematophagum: a novel matrix digesting pathogen of nematodes.</title>
        <authorList>
            <person name="Page A."/>
            <person name="Roberts M."/>
            <person name="Felix M.-A."/>
            <person name="Weir W."/>
        </authorList>
    </citation>
    <scope>NUCLEOTIDE SEQUENCE [LARGE SCALE GENOMIC DNA]</scope>
    <source>
        <strain evidence="3 4">JUb275</strain>
    </source>
</reference>
<dbReference type="GO" id="GO:0005829">
    <property type="term" value="C:cytosol"/>
    <property type="evidence" value="ECO:0007669"/>
    <property type="project" value="TreeGrafter"/>
</dbReference>
<dbReference type="PRINTS" id="PR00096">
    <property type="entry name" value="GATASE"/>
</dbReference>
<name>A0A3M7LDB7_9FLAO</name>
<dbReference type="InterPro" id="IPR050472">
    <property type="entry name" value="Anth_synth/Amidotransfase"/>
</dbReference>
<evidence type="ECO:0000313" key="3">
    <source>
        <dbReference type="EMBL" id="RMZ59990.1"/>
    </source>
</evidence>
<proteinExistence type="predicted"/>
<dbReference type="EMBL" id="QWIV01000013">
    <property type="protein sequence ID" value="RMZ59990.1"/>
    <property type="molecule type" value="Genomic_DNA"/>
</dbReference>
<dbReference type="Proteomes" id="UP000267524">
    <property type="component" value="Unassembled WGS sequence"/>
</dbReference>
<dbReference type="GO" id="GO:0000162">
    <property type="term" value="P:L-tryptophan biosynthetic process"/>
    <property type="evidence" value="ECO:0007669"/>
    <property type="project" value="TreeGrafter"/>
</dbReference>
<dbReference type="InterPro" id="IPR017926">
    <property type="entry name" value="GATASE"/>
</dbReference>
<organism evidence="3 4">
    <name type="scientific">Chryseobacterium nematophagum</name>
    <dbReference type="NCBI Taxonomy" id="2305228"/>
    <lineage>
        <taxon>Bacteria</taxon>
        <taxon>Pseudomonadati</taxon>
        <taxon>Bacteroidota</taxon>
        <taxon>Flavobacteriia</taxon>
        <taxon>Flavobacteriales</taxon>
        <taxon>Weeksellaceae</taxon>
        <taxon>Chryseobacterium group</taxon>
        <taxon>Chryseobacterium</taxon>
    </lineage>
</organism>
<dbReference type="AlphaFoldDB" id="A0A3M7LDB7"/>
<dbReference type="PROSITE" id="PS51273">
    <property type="entry name" value="GATASE_TYPE_1"/>
    <property type="match status" value="1"/>
</dbReference>
<sequence length="189" mass="21435">MKKILIIDNYDSFTYNLKQLVSECSNYSVSVWRNDAFELEAVAGYDYIILSPGPGIPQDAGQCIPVIKYYKDTKKILGICLGHQAIGVAFGAQLKNTSRVYHGVSTSININNNEKLYSELPDTINVARYHSWIVEQKDLPKDLIITSTDDSDIIMSLRHDQYDITGVQYHPESFLTLDGKKIIKNWLEL</sequence>